<dbReference type="PANTHER" id="PTHR33798:SF5">
    <property type="entry name" value="FLAVIN REDUCTASE LIKE DOMAIN-CONTAINING PROTEIN"/>
    <property type="match status" value="1"/>
</dbReference>
<dbReference type="AlphaFoldDB" id="B8KSE8"/>
<name>B8KSE8_9GAMM</name>
<comment type="similarity">
    <text evidence="4">Belongs to the flavoredoxin family.</text>
</comment>
<sequence>MHLDKEALDAHESRWRAQLINAVAGFKPVNLIGTIDDQGRTNLAIITSVVHLGANPPLLGMVIRPSPKGVERHTLNNILDTGAFSVNAVTEDMVPQAHQTSARYSGETSEFEATGLTPRWIDGRREPFVAESPLQIGLSLLEHLPLKHNGTHFIIGNIDCIDIPDNAVADDGTVDLGALRLVTACGLDTYHSVGSGTRFAYAKPDQPPRPI</sequence>
<keyword evidence="3" id="KW-0288">FMN</keyword>
<dbReference type="STRING" id="565045.NOR51B_1959"/>
<proteinExistence type="inferred from homology"/>
<dbReference type="RefSeq" id="WP_009020755.1">
    <property type="nucleotide sequence ID" value="NZ_DS999411.1"/>
</dbReference>
<evidence type="ECO:0000256" key="4">
    <source>
        <dbReference type="ARBA" id="ARBA00038054"/>
    </source>
</evidence>
<evidence type="ECO:0000313" key="6">
    <source>
        <dbReference type="EMBL" id="EED36011.1"/>
    </source>
</evidence>
<dbReference type="InterPro" id="IPR012349">
    <property type="entry name" value="Split_barrel_FMN-bd"/>
</dbReference>
<dbReference type="eggNOG" id="COG1853">
    <property type="taxonomic scope" value="Bacteria"/>
</dbReference>
<dbReference type="SUPFAM" id="SSF50475">
    <property type="entry name" value="FMN-binding split barrel"/>
    <property type="match status" value="1"/>
</dbReference>
<evidence type="ECO:0000259" key="5">
    <source>
        <dbReference type="Pfam" id="PF01613"/>
    </source>
</evidence>
<reference evidence="7" key="1">
    <citation type="journal article" date="2013" name="BMC Microbiol.">
        <title>Taxonomy and evolution of bacteriochlorophyll a-containing members of the OM60/NOR5 clade of marine gammaproteobacteria: description of Luminiphilus syltensis gen. nov., sp. nov., reclassification of Haliea rubra as Pseudohaliea rubra gen. nov., comb. nov., and emendation of Chromatocurvus halotolerans.</title>
        <authorList>
            <person name="Spring S."/>
            <person name="Riedel T."/>
            <person name="Sproer C."/>
            <person name="Yan S."/>
            <person name="Harder J."/>
            <person name="Fuchs B.M."/>
        </authorList>
    </citation>
    <scope>NUCLEOTIDE SEQUENCE [LARGE SCALE GENOMIC DNA]</scope>
    <source>
        <strain evidence="7">NOR51-B</strain>
    </source>
</reference>
<keyword evidence="7" id="KW-1185">Reference proteome</keyword>
<dbReference type="GO" id="GO:0016646">
    <property type="term" value="F:oxidoreductase activity, acting on the CH-NH group of donors, NAD or NADP as acceptor"/>
    <property type="evidence" value="ECO:0007669"/>
    <property type="project" value="UniProtKB-ARBA"/>
</dbReference>
<evidence type="ECO:0000256" key="2">
    <source>
        <dbReference type="ARBA" id="ARBA00022630"/>
    </source>
</evidence>
<evidence type="ECO:0000256" key="3">
    <source>
        <dbReference type="ARBA" id="ARBA00022643"/>
    </source>
</evidence>
<comment type="cofactor">
    <cofactor evidence="1">
        <name>FMN</name>
        <dbReference type="ChEBI" id="CHEBI:58210"/>
    </cofactor>
</comment>
<keyword evidence="2" id="KW-0285">Flavoprotein</keyword>
<dbReference type="OrthoDB" id="5293996at2"/>
<dbReference type="Proteomes" id="UP000004699">
    <property type="component" value="Unassembled WGS sequence"/>
</dbReference>
<dbReference type="InterPro" id="IPR002563">
    <property type="entry name" value="Flavin_Rdtase-like_dom"/>
</dbReference>
<organism evidence="6 7">
    <name type="scientific">Luminiphilus syltensis NOR5-1B</name>
    <dbReference type="NCBI Taxonomy" id="565045"/>
    <lineage>
        <taxon>Bacteria</taxon>
        <taxon>Pseudomonadati</taxon>
        <taxon>Pseudomonadota</taxon>
        <taxon>Gammaproteobacteria</taxon>
        <taxon>Cellvibrionales</taxon>
        <taxon>Halieaceae</taxon>
        <taxon>Luminiphilus</taxon>
    </lineage>
</organism>
<dbReference type="Gene3D" id="2.30.110.10">
    <property type="entry name" value="Electron Transport, Fmn-binding Protein, Chain A"/>
    <property type="match status" value="1"/>
</dbReference>
<evidence type="ECO:0000313" key="7">
    <source>
        <dbReference type="Proteomes" id="UP000004699"/>
    </source>
</evidence>
<dbReference type="PANTHER" id="PTHR33798">
    <property type="entry name" value="FLAVOPROTEIN OXYGENASE"/>
    <property type="match status" value="1"/>
</dbReference>
<protein>
    <recommendedName>
        <fullName evidence="5">Flavin reductase like domain-containing protein</fullName>
    </recommendedName>
</protein>
<accession>B8KSE8</accession>
<feature type="domain" description="Flavin reductase like" evidence="5">
    <location>
        <begin position="28"/>
        <end position="166"/>
    </location>
</feature>
<dbReference type="EMBL" id="DS999411">
    <property type="protein sequence ID" value="EED36011.1"/>
    <property type="molecule type" value="Genomic_DNA"/>
</dbReference>
<gene>
    <name evidence="6" type="ORF">NOR51B_1959</name>
</gene>
<dbReference type="Pfam" id="PF01613">
    <property type="entry name" value="Flavin_Reduct"/>
    <property type="match status" value="1"/>
</dbReference>
<dbReference type="HOGENOM" id="CLU_113721_0_0_6"/>
<dbReference type="GO" id="GO:0010181">
    <property type="term" value="F:FMN binding"/>
    <property type="evidence" value="ECO:0007669"/>
    <property type="project" value="InterPro"/>
</dbReference>
<evidence type="ECO:0000256" key="1">
    <source>
        <dbReference type="ARBA" id="ARBA00001917"/>
    </source>
</evidence>